<keyword evidence="1" id="KW-0472">Membrane</keyword>
<accession>A0A1G5ASE9</accession>
<evidence type="ECO:0000313" key="3">
    <source>
        <dbReference type="Proteomes" id="UP000198538"/>
    </source>
</evidence>
<dbReference type="AlphaFoldDB" id="A0A1G5ASE9"/>
<keyword evidence="1" id="KW-0812">Transmembrane</keyword>
<sequence>MFIDDLILSESEIEYLDNILNEFGKHQQFRDISSLKTPWTQLMEIEPRDALEPLRVKGILNEQEMEKTEIIIDENENESVKQTKLLVGTIDTKALVICWMVTIYHRSGKTLQPDDLNKMERQSDYYHFPIDIGMDTVKINLIVKDIEDSDYQQGQSDSIYVSFIGELPIKEQNYIMWSVPLQEQSAAVRFFNWLNEHSKPIISKLYAYINIPSDLEKNYREEVYRLVGMYLVELGYTRINQQELFRPESTEYLFPESIIKDCFINETENKKVFQVINGDRIEMHSFQNGIKSLDSKLSYHLNHLQIWIDKKAAKHRILTQKVKTSLINEVIKIVPIIITVILSAYASLKLIFINNSAMKNFPQSKAWFITHISISVLSLLVLIFFGVFPQFRLWIFSWDRRIKKYVRKKNQQYED</sequence>
<evidence type="ECO:0000256" key="1">
    <source>
        <dbReference type="SAM" id="Phobius"/>
    </source>
</evidence>
<keyword evidence="3" id="KW-1185">Reference proteome</keyword>
<organism evidence="2 3">
    <name type="scientific">Paenibacillus polysaccharolyticus</name>
    <dbReference type="NCBI Taxonomy" id="582692"/>
    <lineage>
        <taxon>Bacteria</taxon>
        <taxon>Bacillati</taxon>
        <taxon>Bacillota</taxon>
        <taxon>Bacilli</taxon>
        <taxon>Bacillales</taxon>
        <taxon>Paenibacillaceae</taxon>
        <taxon>Paenibacillus</taxon>
    </lineage>
</organism>
<dbReference type="EMBL" id="FMVM01000001">
    <property type="protein sequence ID" value="SCX80769.1"/>
    <property type="molecule type" value="Genomic_DNA"/>
</dbReference>
<feature type="transmembrane region" description="Helical" evidence="1">
    <location>
        <begin position="333"/>
        <end position="354"/>
    </location>
</feature>
<dbReference type="Proteomes" id="UP000198538">
    <property type="component" value="Unassembled WGS sequence"/>
</dbReference>
<proteinExistence type="predicted"/>
<dbReference type="STRING" id="582692.SAMN05720606_10183"/>
<feature type="transmembrane region" description="Helical" evidence="1">
    <location>
        <begin position="366"/>
        <end position="388"/>
    </location>
</feature>
<dbReference type="RefSeq" id="WP_090914843.1">
    <property type="nucleotide sequence ID" value="NZ_FMVM01000001.1"/>
</dbReference>
<protein>
    <submittedName>
        <fullName evidence="2">Uncharacterized protein</fullName>
    </submittedName>
</protein>
<reference evidence="3" key="1">
    <citation type="submission" date="2016-10" db="EMBL/GenBank/DDBJ databases">
        <authorList>
            <person name="Varghese N."/>
            <person name="Submissions S."/>
        </authorList>
    </citation>
    <scope>NUCLEOTIDE SEQUENCE [LARGE SCALE GENOMIC DNA]</scope>
    <source>
        <strain evidence="3">BL9</strain>
    </source>
</reference>
<name>A0A1G5ASE9_9BACL</name>
<keyword evidence="1" id="KW-1133">Transmembrane helix</keyword>
<evidence type="ECO:0000313" key="2">
    <source>
        <dbReference type="EMBL" id="SCX80769.1"/>
    </source>
</evidence>
<gene>
    <name evidence="2" type="ORF">SAMN05720606_10183</name>
</gene>